<evidence type="ECO:0000259" key="3">
    <source>
        <dbReference type="PROSITE" id="PS50048"/>
    </source>
</evidence>
<dbReference type="CDD" id="cd00067">
    <property type="entry name" value="GAL4"/>
    <property type="match status" value="1"/>
</dbReference>
<dbReference type="Gene3D" id="4.10.240.10">
    <property type="entry name" value="Zn(2)-C6 fungal-type DNA-binding domain"/>
    <property type="match status" value="1"/>
</dbReference>
<dbReference type="InterPro" id="IPR053175">
    <property type="entry name" value="DHMBA_Reg_Transcription_Factor"/>
</dbReference>
<dbReference type="PANTHER" id="PTHR38791">
    <property type="entry name" value="ZN(II)2CYS6 TRANSCRIPTION FACTOR (EUROFUNG)-RELATED-RELATED"/>
    <property type="match status" value="1"/>
</dbReference>
<dbReference type="InterPro" id="IPR036864">
    <property type="entry name" value="Zn2-C6_fun-type_DNA-bd_sf"/>
</dbReference>
<feature type="domain" description="Zn(2)-C6 fungal-type" evidence="3">
    <location>
        <begin position="10"/>
        <end position="39"/>
    </location>
</feature>
<feature type="compositionally biased region" description="Polar residues" evidence="2">
    <location>
        <begin position="90"/>
        <end position="103"/>
    </location>
</feature>
<dbReference type="Pfam" id="PF11951">
    <property type="entry name" value="Fungal_trans_2"/>
    <property type="match status" value="1"/>
</dbReference>
<dbReference type="OrthoDB" id="2991872at2759"/>
<keyword evidence="5" id="KW-1185">Reference proteome</keyword>
<dbReference type="InterPro" id="IPR001138">
    <property type="entry name" value="Zn2Cys6_DnaBD"/>
</dbReference>
<evidence type="ECO:0000313" key="5">
    <source>
        <dbReference type="Proteomes" id="UP000799441"/>
    </source>
</evidence>
<dbReference type="GO" id="GO:0008270">
    <property type="term" value="F:zinc ion binding"/>
    <property type="evidence" value="ECO:0007669"/>
    <property type="project" value="InterPro"/>
</dbReference>
<accession>A0A9P4USD4</accession>
<dbReference type="PROSITE" id="PS00463">
    <property type="entry name" value="ZN2_CY6_FUNGAL_1"/>
    <property type="match status" value="1"/>
</dbReference>
<feature type="region of interest" description="Disordered" evidence="2">
    <location>
        <begin position="82"/>
        <end position="103"/>
    </location>
</feature>
<sequence>MVYRGKPSAGCEPCRTSKKKCTLEQPSCTRCVRLKRKCSGYGNPSALRIRDETEAVTRKVVENKSRPSYAPTVAVAAAPRAHLQAPAPSKSHSSQSLGNQTSAAAAEGGFQTCPGWAATGVSPLLYGSSDAQSYSLAPPTVPTPGAMNVDLLFDSIIESIFEVTPESIPQSASTDLLSQQSADFDHDIDISPWIPDGIMPKPDDLAVSYFLNCFALQNGHWDYVIKYVAQPDMNLCLTLAIKACGMAALSNVNFMPKGRTWSRNMYVKALQLLNSSLRDTRMSKTDESLIAVNVLSFYENLVCDSEQSFQSWKAHVEGATQLLRLRGKAQFKSAIGRALFRETRAQVITHSLWDTLEPPAFFRDWMPALQANSPNLDFIRPADDILVISIDLATLRSKVERDMISDTDAIAAINDIYNRTVQWSFNTTNTDERWRYHDLQVDDSPHVWNGMVHAYSEALAPSVWNTYRSMRILATRTQQFLSLRLHQSDEERERQQSYFRTVRRQLTNDICATVPCQLGHASPAFTSPYVLVTAYNTIWPLFQAGACVLERIGYRLPMEGGYFCADEADLSSAGSSAAVAQFRWIVRRFEYISKSIGLRWADGIAAILPGHLGTNGVLHPQSRLVK</sequence>
<dbReference type="PROSITE" id="PS50048">
    <property type="entry name" value="ZN2_CY6_FUNGAL_2"/>
    <property type="match status" value="1"/>
</dbReference>
<comment type="caution">
    <text evidence="4">The sequence shown here is derived from an EMBL/GenBank/DDBJ whole genome shotgun (WGS) entry which is preliminary data.</text>
</comment>
<dbReference type="InterPro" id="IPR021858">
    <property type="entry name" value="Fun_TF"/>
</dbReference>
<dbReference type="EMBL" id="MU003776">
    <property type="protein sequence ID" value="KAF2723541.1"/>
    <property type="molecule type" value="Genomic_DNA"/>
</dbReference>
<dbReference type="Proteomes" id="UP000799441">
    <property type="component" value="Unassembled WGS sequence"/>
</dbReference>
<gene>
    <name evidence="4" type="ORF">K431DRAFT_24043</name>
</gene>
<evidence type="ECO:0000256" key="2">
    <source>
        <dbReference type="SAM" id="MobiDB-lite"/>
    </source>
</evidence>
<name>A0A9P4USD4_9PEZI</name>
<dbReference type="GO" id="GO:0000981">
    <property type="term" value="F:DNA-binding transcription factor activity, RNA polymerase II-specific"/>
    <property type="evidence" value="ECO:0007669"/>
    <property type="project" value="InterPro"/>
</dbReference>
<keyword evidence="1" id="KW-0539">Nucleus</keyword>
<dbReference type="SMART" id="SM00066">
    <property type="entry name" value="GAL4"/>
    <property type="match status" value="1"/>
</dbReference>
<dbReference type="SUPFAM" id="SSF57701">
    <property type="entry name" value="Zn2/Cys6 DNA-binding domain"/>
    <property type="match status" value="1"/>
</dbReference>
<evidence type="ECO:0000313" key="4">
    <source>
        <dbReference type="EMBL" id="KAF2723541.1"/>
    </source>
</evidence>
<dbReference type="Pfam" id="PF00172">
    <property type="entry name" value="Zn_clus"/>
    <property type="match status" value="1"/>
</dbReference>
<dbReference type="AlphaFoldDB" id="A0A9P4USD4"/>
<evidence type="ECO:0000256" key="1">
    <source>
        <dbReference type="ARBA" id="ARBA00023242"/>
    </source>
</evidence>
<organism evidence="4 5">
    <name type="scientific">Polychaeton citri CBS 116435</name>
    <dbReference type="NCBI Taxonomy" id="1314669"/>
    <lineage>
        <taxon>Eukaryota</taxon>
        <taxon>Fungi</taxon>
        <taxon>Dikarya</taxon>
        <taxon>Ascomycota</taxon>
        <taxon>Pezizomycotina</taxon>
        <taxon>Dothideomycetes</taxon>
        <taxon>Dothideomycetidae</taxon>
        <taxon>Capnodiales</taxon>
        <taxon>Capnodiaceae</taxon>
        <taxon>Polychaeton</taxon>
    </lineage>
</organism>
<reference evidence="4" key="1">
    <citation type="journal article" date="2020" name="Stud. Mycol.">
        <title>101 Dothideomycetes genomes: a test case for predicting lifestyles and emergence of pathogens.</title>
        <authorList>
            <person name="Haridas S."/>
            <person name="Albert R."/>
            <person name="Binder M."/>
            <person name="Bloem J."/>
            <person name="Labutti K."/>
            <person name="Salamov A."/>
            <person name="Andreopoulos B."/>
            <person name="Baker S."/>
            <person name="Barry K."/>
            <person name="Bills G."/>
            <person name="Bluhm B."/>
            <person name="Cannon C."/>
            <person name="Castanera R."/>
            <person name="Culley D."/>
            <person name="Daum C."/>
            <person name="Ezra D."/>
            <person name="Gonzalez J."/>
            <person name="Henrissat B."/>
            <person name="Kuo A."/>
            <person name="Liang C."/>
            <person name="Lipzen A."/>
            <person name="Lutzoni F."/>
            <person name="Magnuson J."/>
            <person name="Mondo S."/>
            <person name="Nolan M."/>
            <person name="Ohm R."/>
            <person name="Pangilinan J."/>
            <person name="Park H.-J."/>
            <person name="Ramirez L."/>
            <person name="Alfaro M."/>
            <person name="Sun H."/>
            <person name="Tritt A."/>
            <person name="Yoshinaga Y."/>
            <person name="Zwiers L.-H."/>
            <person name="Turgeon B."/>
            <person name="Goodwin S."/>
            <person name="Spatafora J."/>
            <person name="Crous P."/>
            <person name="Grigoriev I."/>
        </authorList>
    </citation>
    <scope>NUCLEOTIDE SEQUENCE</scope>
    <source>
        <strain evidence="4">CBS 116435</strain>
    </source>
</reference>
<protein>
    <recommendedName>
        <fullName evidence="3">Zn(2)-C6 fungal-type domain-containing protein</fullName>
    </recommendedName>
</protein>
<proteinExistence type="predicted"/>